<dbReference type="InterPro" id="IPR008988">
    <property type="entry name" value="Transcriptional_repressor_C"/>
</dbReference>
<dbReference type="SUPFAM" id="SSF50037">
    <property type="entry name" value="C-terminal domain of transcriptional repressors"/>
    <property type="match status" value="1"/>
</dbReference>
<evidence type="ECO:0000313" key="3">
    <source>
        <dbReference type="Proteomes" id="UP000593915"/>
    </source>
</evidence>
<dbReference type="RefSeq" id="WP_020964174.1">
    <property type="nucleotide sequence ID" value="NZ_CP045670.1"/>
</dbReference>
<dbReference type="Gene3D" id="2.30.30.90">
    <property type="match status" value="1"/>
</dbReference>
<dbReference type="Pfam" id="PF04023">
    <property type="entry name" value="FeoA"/>
    <property type="match status" value="1"/>
</dbReference>
<dbReference type="PANTHER" id="PTHR42954:SF2">
    <property type="entry name" value="FE(2+) TRANSPORT PROTEIN A"/>
    <property type="match status" value="1"/>
</dbReference>
<dbReference type="InterPro" id="IPR007167">
    <property type="entry name" value="Fe-transptr_FeoA-like"/>
</dbReference>
<protein>
    <submittedName>
        <fullName evidence="2">Ferrous iron transport protein A</fullName>
    </submittedName>
</protein>
<dbReference type="Proteomes" id="UP000593915">
    <property type="component" value="Chromosome"/>
</dbReference>
<evidence type="ECO:0000313" key="2">
    <source>
        <dbReference type="EMBL" id="QOW61493.1"/>
    </source>
</evidence>
<dbReference type="InterPro" id="IPR052713">
    <property type="entry name" value="FeoA"/>
</dbReference>
<proteinExistence type="predicted"/>
<dbReference type="InterPro" id="IPR038157">
    <property type="entry name" value="FeoA_core_dom"/>
</dbReference>
<evidence type="ECO:0000259" key="1">
    <source>
        <dbReference type="SMART" id="SM00899"/>
    </source>
</evidence>
<dbReference type="SMART" id="SM00899">
    <property type="entry name" value="FeoA"/>
    <property type="match status" value="1"/>
</dbReference>
<dbReference type="GO" id="GO:0046914">
    <property type="term" value="F:transition metal ion binding"/>
    <property type="evidence" value="ECO:0007669"/>
    <property type="project" value="InterPro"/>
</dbReference>
<dbReference type="AlphaFoldDB" id="A0A7S6WQJ2"/>
<dbReference type="GeneID" id="301089082"/>
<name>A0A7S6WQJ2_9SPIR</name>
<dbReference type="EMBL" id="CP061839">
    <property type="protein sequence ID" value="QOW61493.1"/>
    <property type="molecule type" value="Genomic_DNA"/>
</dbReference>
<accession>A0A7S6WQJ2</accession>
<reference evidence="2 3" key="1">
    <citation type="submission" date="2020-09" db="EMBL/GenBank/DDBJ databases">
        <title>Characterization of Treponema spp. from bovine digital dermatitis in Korea.</title>
        <authorList>
            <person name="Espiritu H.M."/>
            <person name="Cho Y.I."/>
            <person name="Mamuad L."/>
        </authorList>
    </citation>
    <scope>NUCLEOTIDE SEQUENCE [LARGE SCALE GENOMIC DNA]</scope>
    <source>
        <strain evidence="2 3">KS1</strain>
    </source>
</reference>
<sequence>MTLDELEQGKSAVIESIEVTGMTLQRLISLGFTPGAELSVVRKAPLLDPFDISICGSLVAVRKEEAKKIIVNSGT</sequence>
<gene>
    <name evidence="2" type="ORF">IFE08_03650</name>
</gene>
<feature type="domain" description="Ferrous iron transporter FeoA-like" evidence="1">
    <location>
        <begin position="1"/>
        <end position="73"/>
    </location>
</feature>
<dbReference type="PANTHER" id="PTHR42954">
    <property type="entry name" value="FE(2+) TRANSPORT PROTEIN A"/>
    <property type="match status" value="1"/>
</dbReference>
<organism evidence="2 3">
    <name type="scientific">Treponema pedis</name>
    <dbReference type="NCBI Taxonomy" id="409322"/>
    <lineage>
        <taxon>Bacteria</taxon>
        <taxon>Pseudomonadati</taxon>
        <taxon>Spirochaetota</taxon>
        <taxon>Spirochaetia</taxon>
        <taxon>Spirochaetales</taxon>
        <taxon>Treponemataceae</taxon>
        <taxon>Treponema</taxon>
    </lineage>
</organism>